<dbReference type="Proteomes" id="UP000595140">
    <property type="component" value="Unassembled WGS sequence"/>
</dbReference>
<reference evidence="1 2" key="1">
    <citation type="submission" date="2018-04" db="EMBL/GenBank/DDBJ databases">
        <authorList>
            <person name="Vogel A."/>
        </authorList>
    </citation>
    <scope>NUCLEOTIDE SEQUENCE [LARGE SCALE GENOMIC DNA]</scope>
</reference>
<name>A0A484NA91_9ASTE</name>
<evidence type="ECO:0000313" key="1">
    <source>
        <dbReference type="EMBL" id="VFQ97148.1"/>
    </source>
</evidence>
<dbReference type="EMBL" id="OOIL02006316">
    <property type="protein sequence ID" value="VFQ97148.1"/>
    <property type="molecule type" value="Genomic_DNA"/>
</dbReference>
<protein>
    <submittedName>
        <fullName evidence="1">Uncharacterized protein</fullName>
    </submittedName>
</protein>
<evidence type="ECO:0000313" key="2">
    <source>
        <dbReference type="Proteomes" id="UP000595140"/>
    </source>
</evidence>
<accession>A0A484NA91</accession>
<proteinExistence type="predicted"/>
<keyword evidence="2" id="KW-1185">Reference proteome</keyword>
<sequence>MLTEALVLHLVGRIVHYLEIVGIENKSAVVIF</sequence>
<organism evidence="1 2">
    <name type="scientific">Cuscuta campestris</name>
    <dbReference type="NCBI Taxonomy" id="132261"/>
    <lineage>
        <taxon>Eukaryota</taxon>
        <taxon>Viridiplantae</taxon>
        <taxon>Streptophyta</taxon>
        <taxon>Embryophyta</taxon>
        <taxon>Tracheophyta</taxon>
        <taxon>Spermatophyta</taxon>
        <taxon>Magnoliopsida</taxon>
        <taxon>eudicotyledons</taxon>
        <taxon>Gunneridae</taxon>
        <taxon>Pentapetalae</taxon>
        <taxon>asterids</taxon>
        <taxon>lamiids</taxon>
        <taxon>Solanales</taxon>
        <taxon>Convolvulaceae</taxon>
        <taxon>Cuscuteae</taxon>
        <taxon>Cuscuta</taxon>
        <taxon>Cuscuta subgen. Grammica</taxon>
        <taxon>Cuscuta sect. Cleistogrammica</taxon>
    </lineage>
</organism>
<gene>
    <name evidence="1" type="ORF">CCAM_LOCUS38924</name>
</gene>
<dbReference type="AlphaFoldDB" id="A0A484NA91"/>
<feature type="non-terminal residue" evidence="1">
    <location>
        <position position="32"/>
    </location>
</feature>